<dbReference type="InterPro" id="IPR029058">
    <property type="entry name" value="AB_hydrolase_fold"/>
</dbReference>
<name>A0A1U7NM47_9FIRM</name>
<dbReference type="PANTHER" id="PTHR48098">
    <property type="entry name" value="ENTEROCHELIN ESTERASE-RELATED"/>
    <property type="match status" value="1"/>
</dbReference>
<protein>
    <submittedName>
        <fullName evidence="1">Carbohydrate esterase</fullName>
    </submittedName>
</protein>
<dbReference type="InterPro" id="IPR000801">
    <property type="entry name" value="Esterase-like"/>
</dbReference>
<dbReference type="AlphaFoldDB" id="A0A1U7NM47"/>
<reference evidence="1 2" key="1">
    <citation type="submission" date="2016-11" db="EMBL/GenBank/DDBJ databases">
        <title>Description of two novel members of the family Erysipelotrichaceae: Ileibacterium lipovorans gen. nov., sp. nov. and Dubosiella newyorkensis, gen. nov., sp. nov.</title>
        <authorList>
            <person name="Cox L.M."/>
            <person name="Sohn J."/>
            <person name="Tyrrell K.L."/>
            <person name="Citron D.M."/>
            <person name="Lawson P.A."/>
            <person name="Patel N.B."/>
            <person name="Iizumi T."/>
            <person name="Perez-Perez G.I."/>
            <person name="Goldstein E.J."/>
            <person name="Blaser M.J."/>
        </authorList>
    </citation>
    <scope>NUCLEOTIDE SEQUENCE [LARGE SCALE GENOMIC DNA]</scope>
    <source>
        <strain evidence="1 2">NYU-BL-A4</strain>
    </source>
</reference>
<dbReference type="Proteomes" id="UP000186705">
    <property type="component" value="Unassembled WGS sequence"/>
</dbReference>
<evidence type="ECO:0000313" key="1">
    <source>
        <dbReference type="EMBL" id="OLU46206.1"/>
    </source>
</evidence>
<dbReference type="Gene3D" id="3.40.50.1820">
    <property type="entry name" value="alpha/beta hydrolase"/>
    <property type="match status" value="1"/>
</dbReference>
<keyword evidence="2" id="KW-1185">Reference proteome</keyword>
<organism evidence="1 2">
    <name type="scientific">Dubosiella newyorkensis</name>
    <dbReference type="NCBI Taxonomy" id="1862672"/>
    <lineage>
        <taxon>Bacteria</taxon>
        <taxon>Bacillati</taxon>
        <taxon>Bacillota</taxon>
        <taxon>Erysipelotrichia</taxon>
        <taxon>Erysipelotrichales</taxon>
        <taxon>Erysipelotrichaceae</taxon>
        <taxon>Dubosiella</taxon>
    </lineage>
</organism>
<comment type="caution">
    <text evidence="1">The sequence shown here is derived from an EMBL/GenBank/DDBJ whole genome shotgun (WGS) entry which is preliminary data.</text>
</comment>
<dbReference type="SUPFAM" id="SSF53474">
    <property type="entry name" value="alpha/beta-Hydrolases"/>
    <property type="match status" value="1"/>
</dbReference>
<gene>
    <name evidence="1" type="ORF">BO225_06925</name>
</gene>
<evidence type="ECO:0000313" key="2">
    <source>
        <dbReference type="Proteomes" id="UP000186705"/>
    </source>
</evidence>
<dbReference type="OrthoDB" id="9794761at2"/>
<dbReference type="STRING" id="1862672.BO225_06925"/>
<sequence>MILKQPYLIEELHRMTTLHIYLPDDYDQSDQRYPVMYMLDGHNLFFDEDATYGKSWSLEAFLSTYEKPFIIVGIECDHEGNNRLHEYCPYPKEHSFLGPLKGNGELFMHWLVHTLKPMIDMRFRTWPSREATGIGGSSMGGLMAYYGVIRYNRIFSKAACLSPSLILCAKELEEEVGEDWLHPDTRLYLSIGDQEMSRDSQTLYSYLDHFASITKPALSQINIIPDGKHNEASWEAQNKMYFDYLWC</sequence>
<accession>A0A1U7NM47</accession>
<proteinExistence type="predicted"/>
<dbReference type="EMBL" id="MPKA01000067">
    <property type="protein sequence ID" value="OLU46206.1"/>
    <property type="molecule type" value="Genomic_DNA"/>
</dbReference>
<dbReference type="Pfam" id="PF00756">
    <property type="entry name" value="Esterase"/>
    <property type="match status" value="1"/>
</dbReference>
<dbReference type="PANTHER" id="PTHR48098:SF6">
    <property type="entry name" value="FERRI-BACILLIBACTIN ESTERASE BESA"/>
    <property type="match status" value="1"/>
</dbReference>
<dbReference type="InterPro" id="IPR050583">
    <property type="entry name" value="Mycobacterial_A85_antigen"/>
</dbReference>